<dbReference type="AlphaFoldDB" id="A0A4Y2SMU0"/>
<evidence type="ECO:0000256" key="1">
    <source>
        <dbReference type="SAM" id="Phobius"/>
    </source>
</evidence>
<accession>A0A4Y2SMU0</accession>
<dbReference type="OrthoDB" id="6161937at2759"/>
<dbReference type="InterPro" id="IPR039877">
    <property type="entry name" value="TMEM131-like"/>
</dbReference>
<dbReference type="PANTHER" id="PTHR22050">
    <property type="entry name" value="RW1 PROTEIN HOMOLOG"/>
    <property type="match status" value="1"/>
</dbReference>
<evidence type="ECO:0000313" key="4">
    <source>
        <dbReference type="Proteomes" id="UP000499080"/>
    </source>
</evidence>
<dbReference type="EMBL" id="BGPR01022427">
    <property type="protein sequence ID" value="GBN88720.1"/>
    <property type="molecule type" value="Genomic_DNA"/>
</dbReference>
<evidence type="ECO:0000313" key="3">
    <source>
        <dbReference type="EMBL" id="GBN88720.1"/>
    </source>
</evidence>
<dbReference type="PANTHER" id="PTHR22050:SF0">
    <property type="entry name" value="TRANSMEMBRANE PROTEIN 131 HOMOLOG"/>
    <property type="match status" value="1"/>
</dbReference>
<dbReference type="InterPro" id="IPR055437">
    <property type="entry name" value="TMEM131L_Ig_5"/>
</dbReference>
<protein>
    <submittedName>
        <fullName evidence="3">Transmembrane protein 131</fullName>
    </submittedName>
</protein>
<feature type="domain" description="TMEM131L fifth Ig-like" evidence="2">
    <location>
        <begin position="103"/>
        <end position="168"/>
    </location>
</feature>
<dbReference type="GO" id="GO:0016020">
    <property type="term" value="C:membrane"/>
    <property type="evidence" value="ECO:0007669"/>
    <property type="project" value="TreeGrafter"/>
</dbReference>
<keyword evidence="1" id="KW-0472">Membrane</keyword>
<keyword evidence="1 3" id="KW-0812">Transmembrane</keyword>
<sequence>MRTAATSARAKYMQYLESERSKEKTETKSSRGRNRNNLTVMDALLVYGQGGYGQIKFGNIPPGSDSMLMFELTERLLKDCDSTKFPKYASPNFTVRRAFTARNTGALPMYVKGFDINGKLCQGYGFRILNCQEFELKPNASKKIDIAYTPDFSLTHVERTLNIRTSQGPEGQILQYKIVATVPRHMLSFCSGALPRPQWEFYVYCACIIFSIFGILTMVGLAYMDSKRILHSTFFPFITVGIHTEKIDKENIFDLNALCTISLENR</sequence>
<dbReference type="Pfam" id="PF24501">
    <property type="entry name" value="Ig_TMEM131L_5"/>
    <property type="match status" value="1"/>
</dbReference>
<gene>
    <name evidence="3" type="primary">TMEM131_1</name>
    <name evidence="3" type="ORF">AVEN_267383_1</name>
</gene>
<evidence type="ECO:0000259" key="2">
    <source>
        <dbReference type="Pfam" id="PF24501"/>
    </source>
</evidence>
<reference evidence="3 4" key="1">
    <citation type="journal article" date="2019" name="Sci. Rep.">
        <title>Orb-weaving spider Araneus ventricosus genome elucidates the spidroin gene catalogue.</title>
        <authorList>
            <person name="Kono N."/>
            <person name="Nakamura H."/>
            <person name="Ohtoshi R."/>
            <person name="Moran D.A.P."/>
            <person name="Shinohara A."/>
            <person name="Yoshida Y."/>
            <person name="Fujiwara M."/>
            <person name="Mori M."/>
            <person name="Tomita M."/>
            <person name="Arakawa K."/>
        </authorList>
    </citation>
    <scope>NUCLEOTIDE SEQUENCE [LARGE SCALE GENOMIC DNA]</scope>
</reference>
<feature type="transmembrane region" description="Helical" evidence="1">
    <location>
        <begin position="201"/>
        <end position="224"/>
    </location>
</feature>
<organism evidence="3 4">
    <name type="scientific">Araneus ventricosus</name>
    <name type="common">Orbweaver spider</name>
    <name type="synonym">Epeira ventricosa</name>
    <dbReference type="NCBI Taxonomy" id="182803"/>
    <lineage>
        <taxon>Eukaryota</taxon>
        <taxon>Metazoa</taxon>
        <taxon>Ecdysozoa</taxon>
        <taxon>Arthropoda</taxon>
        <taxon>Chelicerata</taxon>
        <taxon>Arachnida</taxon>
        <taxon>Araneae</taxon>
        <taxon>Araneomorphae</taxon>
        <taxon>Entelegynae</taxon>
        <taxon>Araneoidea</taxon>
        <taxon>Araneidae</taxon>
        <taxon>Araneus</taxon>
    </lineage>
</organism>
<proteinExistence type="predicted"/>
<keyword evidence="4" id="KW-1185">Reference proteome</keyword>
<comment type="caution">
    <text evidence="3">The sequence shown here is derived from an EMBL/GenBank/DDBJ whole genome shotgun (WGS) entry which is preliminary data.</text>
</comment>
<keyword evidence="1" id="KW-1133">Transmembrane helix</keyword>
<name>A0A4Y2SMU0_ARAVE</name>
<dbReference type="Proteomes" id="UP000499080">
    <property type="component" value="Unassembled WGS sequence"/>
</dbReference>